<protein>
    <submittedName>
        <fullName evidence="2">Devancosaminyl-vancomycin vancosaminetransferase</fullName>
        <ecNumber evidence="2">2.4.1.322</ecNumber>
    </submittedName>
</protein>
<dbReference type="AlphaFoldDB" id="A0A6J4HKD6"/>
<proteinExistence type="predicted"/>
<dbReference type="EC" id="2.4.1.322" evidence="2"/>
<organism evidence="2">
    <name type="scientific">uncultured Mycobacteriales bacterium</name>
    <dbReference type="NCBI Taxonomy" id="581187"/>
    <lineage>
        <taxon>Bacteria</taxon>
        <taxon>Bacillati</taxon>
        <taxon>Actinomycetota</taxon>
        <taxon>Actinomycetes</taxon>
        <taxon>Mycobacteriales</taxon>
        <taxon>environmental samples</taxon>
    </lineage>
</organism>
<feature type="region of interest" description="Disordered" evidence="1">
    <location>
        <begin position="45"/>
        <end position="83"/>
    </location>
</feature>
<accession>A0A6J4HKD6</accession>
<name>A0A6J4HKD6_9ACTN</name>
<sequence length="83" mass="9149">CVCCCRRTGRAGTSNRWPGWRCGCGSWAPRCGCARPRTRSSRRCWPGRRGPGTGRPRSPAWSAPTARRWPRRCCSTRPAGTGA</sequence>
<evidence type="ECO:0000313" key="2">
    <source>
        <dbReference type="EMBL" id="CAA9226995.1"/>
    </source>
</evidence>
<gene>
    <name evidence="2" type="ORF">AVDCRST_MAG41-953</name>
</gene>
<dbReference type="GO" id="GO:0016757">
    <property type="term" value="F:glycosyltransferase activity"/>
    <property type="evidence" value="ECO:0007669"/>
    <property type="project" value="UniProtKB-KW"/>
</dbReference>
<keyword evidence="2" id="KW-0808">Transferase</keyword>
<feature type="compositionally biased region" description="Low complexity" evidence="1">
    <location>
        <begin position="47"/>
        <end position="59"/>
    </location>
</feature>
<keyword evidence="2" id="KW-0328">Glycosyltransferase</keyword>
<dbReference type="EMBL" id="CADCTP010000083">
    <property type="protein sequence ID" value="CAA9226995.1"/>
    <property type="molecule type" value="Genomic_DNA"/>
</dbReference>
<feature type="non-terminal residue" evidence="2">
    <location>
        <position position="83"/>
    </location>
</feature>
<feature type="non-terminal residue" evidence="2">
    <location>
        <position position="1"/>
    </location>
</feature>
<reference evidence="2" key="1">
    <citation type="submission" date="2020-02" db="EMBL/GenBank/DDBJ databases">
        <authorList>
            <person name="Meier V. D."/>
        </authorList>
    </citation>
    <scope>NUCLEOTIDE SEQUENCE</scope>
    <source>
        <strain evidence="2">AVDCRST_MAG41</strain>
    </source>
</reference>
<evidence type="ECO:0000256" key="1">
    <source>
        <dbReference type="SAM" id="MobiDB-lite"/>
    </source>
</evidence>